<organism evidence="9 10">
    <name type="scientific">Candidatus Bilophila faecipullorum</name>
    <dbReference type="NCBI Taxonomy" id="2838482"/>
    <lineage>
        <taxon>Bacteria</taxon>
        <taxon>Pseudomonadati</taxon>
        <taxon>Thermodesulfobacteriota</taxon>
        <taxon>Desulfovibrionia</taxon>
        <taxon>Desulfovibrionales</taxon>
        <taxon>Desulfovibrionaceae</taxon>
        <taxon>Bilophila</taxon>
    </lineage>
</organism>
<dbReference type="SUPFAM" id="SSF46785">
    <property type="entry name" value="Winged helix' DNA-binding domain"/>
    <property type="match status" value="1"/>
</dbReference>
<keyword evidence="8" id="KW-0408">Iron</keyword>
<comment type="similarity">
    <text evidence="1">Belongs to the Fur family.</text>
</comment>
<reference evidence="9" key="1">
    <citation type="journal article" date="2021" name="PeerJ">
        <title>Extensive microbial diversity within the chicken gut microbiome revealed by metagenomics and culture.</title>
        <authorList>
            <person name="Gilroy R."/>
            <person name="Ravi A."/>
            <person name="Getino M."/>
            <person name="Pursley I."/>
            <person name="Horton D.L."/>
            <person name="Alikhan N.F."/>
            <person name="Baker D."/>
            <person name="Gharbi K."/>
            <person name="Hall N."/>
            <person name="Watson M."/>
            <person name="Adriaenssens E.M."/>
            <person name="Foster-Nyarko E."/>
            <person name="Jarju S."/>
            <person name="Secka A."/>
            <person name="Antonio M."/>
            <person name="Oren A."/>
            <person name="Chaudhuri R.R."/>
            <person name="La Ragione R."/>
            <person name="Hildebrand F."/>
            <person name="Pallen M.J."/>
        </authorList>
    </citation>
    <scope>NUCLEOTIDE SEQUENCE</scope>
    <source>
        <strain evidence="9">ChiSxjej5B17-1746</strain>
    </source>
</reference>
<feature type="binding site" evidence="8">
    <location>
        <position position="75"/>
    </location>
    <ligand>
        <name>Fe cation</name>
        <dbReference type="ChEBI" id="CHEBI:24875"/>
    </ligand>
</feature>
<dbReference type="InterPro" id="IPR002481">
    <property type="entry name" value="FUR"/>
</dbReference>
<sequence>MKRKTSQRAAIEQVFCERDRPLGIEEILESGRLLVESLNQATVYRNLKLLLENGWLRQVYHPSLGTLYERTGKGHHHHFHCRLCNRVYDLPGCALNEKEAAPAGFVVEDHECFLFGVCPACREK</sequence>
<dbReference type="GO" id="GO:1900376">
    <property type="term" value="P:regulation of secondary metabolite biosynthetic process"/>
    <property type="evidence" value="ECO:0007669"/>
    <property type="project" value="TreeGrafter"/>
</dbReference>
<comment type="cofactor">
    <cofactor evidence="8">
        <name>Mn(2+)</name>
        <dbReference type="ChEBI" id="CHEBI:29035"/>
    </cofactor>
    <cofactor evidence="8">
        <name>Fe(2+)</name>
        <dbReference type="ChEBI" id="CHEBI:29033"/>
    </cofactor>
    <text evidence="8">Binds 1 Mn(2+) or Fe(2+) ion per subunit.</text>
</comment>
<keyword evidence="6" id="KW-0804">Transcription</keyword>
<feature type="binding site" evidence="7">
    <location>
        <position position="118"/>
    </location>
    <ligand>
        <name>Zn(2+)</name>
        <dbReference type="ChEBI" id="CHEBI:29105"/>
    </ligand>
</feature>
<feature type="binding site" evidence="7">
    <location>
        <position position="121"/>
    </location>
    <ligand>
        <name>Zn(2+)</name>
        <dbReference type="ChEBI" id="CHEBI:29105"/>
    </ligand>
</feature>
<dbReference type="PANTHER" id="PTHR33202:SF22">
    <property type="entry name" value="HYDROGEN PEROXIDE SENSITIVE REPRESSOR"/>
    <property type="match status" value="1"/>
</dbReference>
<evidence type="ECO:0000256" key="3">
    <source>
        <dbReference type="ARBA" id="ARBA00022833"/>
    </source>
</evidence>
<comment type="cofactor">
    <cofactor evidence="7">
        <name>Zn(2+)</name>
        <dbReference type="ChEBI" id="CHEBI:29105"/>
    </cofactor>
    <text evidence="7">Binds 1 zinc ion per subunit.</text>
</comment>
<dbReference type="GO" id="GO:0008270">
    <property type="term" value="F:zinc ion binding"/>
    <property type="evidence" value="ECO:0007669"/>
    <property type="project" value="TreeGrafter"/>
</dbReference>
<dbReference type="InterPro" id="IPR043135">
    <property type="entry name" value="Fur_C"/>
</dbReference>
<reference evidence="9" key="2">
    <citation type="submission" date="2021-04" db="EMBL/GenBank/DDBJ databases">
        <authorList>
            <person name="Gilroy R."/>
        </authorList>
    </citation>
    <scope>NUCLEOTIDE SEQUENCE</scope>
    <source>
        <strain evidence="9">ChiSxjej5B17-1746</strain>
    </source>
</reference>
<dbReference type="PANTHER" id="PTHR33202">
    <property type="entry name" value="ZINC UPTAKE REGULATION PROTEIN"/>
    <property type="match status" value="1"/>
</dbReference>
<proteinExistence type="inferred from homology"/>
<feature type="binding site" evidence="7">
    <location>
        <position position="81"/>
    </location>
    <ligand>
        <name>Zn(2+)</name>
        <dbReference type="ChEBI" id="CHEBI:29105"/>
    </ligand>
</feature>
<dbReference type="GO" id="GO:0003700">
    <property type="term" value="F:DNA-binding transcription factor activity"/>
    <property type="evidence" value="ECO:0007669"/>
    <property type="project" value="InterPro"/>
</dbReference>
<keyword evidence="4" id="KW-0805">Transcription regulation</keyword>
<evidence type="ECO:0000313" key="9">
    <source>
        <dbReference type="EMBL" id="HIW79633.1"/>
    </source>
</evidence>
<dbReference type="GO" id="GO:0000976">
    <property type="term" value="F:transcription cis-regulatory region binding"/>
    <property type="evidence" value="ECO:0007669"/>
    <property type="project" value="TreeGrafter"/>
</dbReference>
<dbReference type="Gene3D" id="1.10.10.10">
    <property type="entry name" value="Winged helix-like DNA-binding domain superfamily/Winged helix DNA-binding domain"/>
    <property type="match status" value="1"/>
</dbReference>
<evidence type="ECO:0000256" key="4">
    <source>
        <dbReference type="ARBA" id="ARBA00023015"/>
    </source>
</evidence>
<feature type="binding site" evidence="8">
    <location>
        <position position="110"/>
    </location>
    <ligand>
        <name>Fe cation</name>
        <dbReference type="ChEBI" id="CHEBI:24875"/>
    </ligand>
</feature>
<dbReference type="CDD" id="cd07153">
    <property type="entry name" value="Fur_like"/>
    <property type="match status" value="1"/>
</dbReference>
<evidence type="ECO:0000313" key="10">
    <source>
        <dbReference type="Proteomes" id="UP000824264"/>
    </source>
</evidence>
<evidence type="ECO:0000256" key="2">
    <source>
        <dbReference type="ARBA" id="ARBA00022491"/>
    </source>
</evidence>
<feature type="binding site" evidence="7">
    <location>
        <position position="84"/>
    </location>
    <ligand>
        <name>Zn(2+)</name>
        <dbReference type="ChEBI" id="CHEBI:29105"/>
    </ligand>
</feature>
<comment type="caution">
    <text evidence="9">The sequence shown here is derived from an EMBL/GenBank/DDBJ whole genome shotgun (WGS) entry which is preliminary data.</text>
</comment>
<keyword evidence="2" id="KW-0678">Repressor</keyword>
<evidence type="ECO:0000256" key="8">
    <source>
        <dbReference type="PIRSR" id="PIRSR602481-2"/>
    </source>
</evidence>
<dbReference type="AlphaFoldDB" id="A0A9D1UA10"/>
<protein>
    <submittedName>
        <fullName evidence="9">Transcriptional repressor</fullName>
    </submittedName>
</protein>
<evidence type="ECO:0000256" key="5">
    <source>
        <dbReference type="ARBA" id="ARBA00023125"/>
    </source>
</evidence>
<evidence type="ECO:0000256" key="6">
    <source>
        <dbReference type="ARBA" id="ARBA00023163"/>
    </source>
</evidence>
<dbReference type="InterPro" id="IPR036390">
    <property type="entry name" value="WH_DNA-bd_sf"/>
</dbReference>
<dbReference type="Pfam" id="PF01475">
    <property type="entry name" value="FUR"/>
    <property type="match status" value="1"/>
</dbReference>
<keyword evidence="5" id="KW-0238">DNA-binding</keyword>
<evidence type="ECO:0000256" key="1">
    <source>
        <dbReference type="ARBA" id="ARBA00007957"/>
    </source>
</evidence>
<accession>A0A9D1UA10</accession>
<dbReference type="EMBL" id="DXGI01000405">
    <property type="protein sequence ID" value="HIW79633.1"/>
    <property type="molecule type" value="Genomic_DNA"/>
</dbReference>
<dbReference type="Proteomes" id="UP000824264">
    <property type="component" value="Unassembled WGS sequence"/>
</dbReference>
<evidence type="ECO:0000256" key="7">
    <source>
        <dbReference type="PIRSR" id="PIRSR602481-1"/>
    </source>
</evidence>
<keyword evidence="3 7" id="KW-0862">Zinc</keyword>
<dbReference type="InterPro" id="IPR036388">
    <property type="entry name" value="WH-like_DNA-bd_sf"/>
</dbReference>
<dbReference type="GO" id="GO:0045892">
    <property type="term" value="P:negative regulation of DNA-templated transcription"/>
    <property type="evidence" value="ECO:0007669"/>
    <property type="project" value="TreeGrafter"/>
</dbReference>
<keyword evidence="7" id="KW-0479">Metal-binding</keyword>
<dbReference type="Gene3D" id="3.30.1490.190">
    <property type="match status" value="1"/>
</dbReference>
<name>A0A9D1UA10_9BACT</name>
<gene>
    <name evidence="9" type="ORF">H9874_10905</name>
</gene>